<dbReference type="OrthoDB" id="1797401at2"/>
<dbReference type="Proteomes" id="UP000183954">
    <property type="component" value="Unassembled WGS sequence"/>
</dbReference>
<dbReference type="AlphaFoldDB" id="A0A1M6FU96"/>
<accession>A0A1M6FU96</accession>
<dbReference type="RefSeq" id="WP_073033124.1">
    <property type="nucleotide sequence ID" value="NZ_FQXJ01000033.1"/>
</dbReference>
<evidence type="ECO:0000313" key="1">
    <source>
        <dbReference type="EMBL" id="SHJ01247.1"/>
    </source>
</evidence>
<sequence>MSLEIEDIEGMIKTCQAILESCEEPFVWEEEGTYKYGNYKKPFNVILPHPQIDNELNNLFETFSGSSYLYDQIKATCTLDEEWVESGTYGLDRDFSCYFSKFSLKPEYVEQVKTYFNNRLSELQKSKG</sequence>
<dbReference type="EMBL" id="FQXJ01000033">
    <property type="protein sequence ID" value="SHJ01247.1"/>
    <property type="molecule type" value="Genomic_DNA"/>
</dbReference>
<reference evidence="2" key="1">
    <citation type="submission" date="2016-11" db="EMBL/GenBank/DDBJ databases">
        <authorList>
            <person name="Varghese N."/>
            <person name="Submissions S."/>
        </authorList>
    </citation>
    <scope>NUCLEOTIDE SEQUENCE [LARGE SCALE GENOMIC DNA]</scope>
    <source>
        <strain evidence="2">DSM 15449</strain>
    </source>
</reference>
<gene>
    <name evidence="1" type="ORF">SAMN02746098_05001</name>
</gene>
<dbReference type="STRING" id="1121420.SAMN02746098_05001"/>
<name>A0A1M6FU96_9FIRM</name>
<evidence type="ECO:0000313" key="2">
    <source>
        <dbReference type="Proteomes" id="UP000183954"/>
    </source>
</evidence>
<proteinExistence type="predicted"/>
<protein>
    <recommendedName>
        <fullName evidence="3">Nitrite reductase</fullName>
    </recommendedName>
</protein>
<evidence type="ECO:0008006" key="3">
    <source>
        <dbReference type="Google" id="ProtNLM"/>
    </source>
</evidence>
<keyword evidence="2" id="KW-1185">Reference proteome</keyword>
<organism evidence="1 2">
    <name type="scientific">Desulfosporosinus lacus DSM 15449</name>
    <dbReference type="NCBI Taxonomy" id="1121420"/>
    <lineage>
        <taxon>Bacteria</taxon>
        <taxon>Bacillati</taxon>
        <taxon>Bacillota</taxon>
        <taxon>Clostridia</taxon>
        <taxon>Eubacteriales</taxon>
        <taxon>Desulfitobacteriaceae</taxon>
        <taxon>Desulfosporosinus</taxon>
    </lineage>
</organism>